<evidence type="ECO:0000256" key="1">
    <source>
        <dbReference type="SAM" id="SignalP"/>
    </source>
</evidence>
<reference evidence="2" key="1">
    <citation type="submission" date="2020-08" db="EMBL/GenBank/DDBJ databases">
        <title>Whole genome shotgun sequence of Actinocatenispora sera NBRC 101916.</title>
        <authorList>
            <person name="Komaki H."/>
            <person name="Tamura T."/>
        </authorList>
    </citation>
    <scope>NUCLEOTIDE SEQUENCE</scope>
    <source>
        <strain evidence="2">NBRC 101916</strain>
    </source>
</reference>
<dbReference type="Proteomes" id="UP000680750">
    <property type="component" value="Chromosome"/>
</dbReference>
<proteinExistence type="predicted"/>
<gene>
    <name evidence="2" type="ORF">Asera_56530</name>
</gene>
<evidence type="ECO:0000313" key="3">
    <source>
        <dbReference type="Proteomes" id="UP000680750"/>
    </source>
</evidence>
<dbReference type="RefSeq" id="WP_051801469.1">
    <property type="nucleotide sequence ID" value="NZ_AP023354.1"/>
</dbReference>
<dbReference type="OrthoDB" id="3693320at2"/>
<keyword evidence="3" id="KW-1185">Reference proteome</keyword>
<sequence length="152" mass="15556">MSWRNRITAVAAASVLATGLVGAVGAAPAAAEAPPSCSSTVQIGSTAHLTVGGQTFASIKQFKGCGKNWGYVYVWAGYRSSHGSWSDCAAVSVTNSSGTGEHDLTGLRCTTNKVETWSSGTDTLSQCTEASGMYGDDPLGPVVGWVSTSVRC</sequence>
<feature type="signal peptide" evidence="1">
    <location>
        <begin position="1"/>
        <end position="26"/>
    </location>
</feature>
<accession>A0A810L9I0</accession>
<feature type="chain" id="PRO_5032581856" description="Secreted protein" evidence="1">
    <location>
        <begin position="27"/>
        <end position="152"/>
    </location>
</feature>
<protein>
    <recommendedName>
        <fullName evidence="4">Secreted protein</fullName>
    </recommendedName>
</protein>
<evidence type="ECO:0008006" key="4">
    <source>
        <dbReference type="Google" id="ProtNLM"/>
    </source>
</evidence>
<dbReference type="EMBL" id="AP023354">
    <property type="protein sequence ID" value="BCJ31545.1"/>
    <property type="molecule type" value="Genomic_DNA"/>
</dbReference>
<name>A0A810L9I0_9ACTN</name>
<dbReference type="KEGG" id="aser:Asera_56530"/>
<evidence type="ECO:0000313" key="2">
    <source>
        <dbReference type="EMBL" id="BCJ31545.1"/>
    </source>
</evidence>
<keyword evidence="1" id="KW-0732">Signal</keyword>
<organism evidence="2 3">
    <name type="scientific">Actinocatenispora sera</name>
    <dbReference type="NCBI Taxonomy" id="390989"/>
    <lineage>
        <taxon>Bacteria</taxon>
        <taxon>Bacillati</taxon>
        <taxon>Actinomycetota</taxon>
        <taxon>Actinomycetes</taxon>
        <taxon>Micromonosporales</taxon>
        <taxon>Micromonosporaceae</taxon>
        <taxon>Actinocatenispora</taxon>
    </lineage>
</organism>
<dbReference type="AlphaFoldDB" id="A0A810L9I0"/>